<dbReference type="OrthoDB" id="4194555at2759"/>
<dbReference type="AlphaFoldDB" id="A0A0C3HST0"/>
<name>A0A0C3HST0_OIDMZ</name>
<dbReference type="EMBL" id="KN832871">
    <property type="protein sequence ID" value="KIN06075.1"/>
    <property type="molecule type" value="Genomic_DNA"/>
</dbReference>
<feature type="region of interest" description="Disordered" evidence="1">
    <location>
        <begin position="344"/>
        <end position="382"/>
    </location>
</feature>
<evidence type="ECO:0000313" key="3">
    <source>
        <dbReference type="EMBL" id="KIN06075.1"/>
    </source>
</evidence>
<reference evidence="3 4" key="1">
    <citation type="submission" date="2014-04" db="EMBL/GenBank/DDBJ databases">
        <authorList>
            <consortium name="DOE Joint Genome Institute"/>
            <person name="Kuo A."/>
            <person name="Martino E."/>
            <person name="Perotto S."/>
            <person name="Kohler A."/>
            <person name="Nagy L.G."/>
            <person name="Floudas D."/>
            <person name="Copeland A."/>
            <person name="Barry K.W."/>
            <person name="Cichocki N."/>
            <person name="Veneault-Fourrey C."/>
            <person name="LaButti K."/>
            <person name="Lindquist E.A."/>
            <person name="Lipzen A."/>
            <person name="Lundell T."/>
            <person name="Morin E."/>
            <person name="Murat C."/>
            <person name="Sun H."/>
            <person name="Tunlid A."/>
            <person name="Henrissat B."/>
            <person name="Grigoriev I.V."/>
            <person name="Hibbett D.S."/>
            <person name="Martin F."/>
            <person name="Nordberg H.P."/>
            <person name="Cantor M.N."/>
            <person name="Hua S.X."/>
        </authorList>
    </citation>
    <scope>NUCLEOTIDE SEQUENCE [LARGE SCALE GENOMIC DNA]</scope>
    <source>
        <strain evidence="3 4">Zn</strain>
    </source>
</reference>
<dbReference type="InterPro" id="IPR001810">
    <property type="entry name" value="F-box_dom"/>
</dbReference>
<keyword evidence="4" id="KW-1185">Reference proteome</keyword>
<evidence type="ECO:0000256" key="1">
    <source>
        <dbReference type="SAM" id="MobiDB-lite"/>
    </source>
</evidence>
<dbReference type="HOGENOM" id="CLU_008019_1_0_1"/>
<evidence type="ECO:0000259" key="2">
    <source>
        <dbReference type="PROSITE" id="PS50181"/>
    </source>
</evidence>
<accession>A0A0C3HST0</accession>
<dbReference type="InParanoid" id="A0A0C3HST0"/>
<feature type="region of interest" description="Disordered" evidence="1">
    <location>
        <begin position="1"/>
        <end position="23"/>
    </location>
</feature>
<evidence type="ECO:0000313" key="4">
    <source>
        <dbReference type="Proteomes" id="UP000054321"/>
    </source>
</evidence>
<dbReference type="SUPFAM" id="SSF81383">
    <property type="entry name" value="F-box domain"/>
    <property type="match status" value="1"/>
</dbReference>
<dbReference type="InterPro" id="IPR036047">
    <property type="entry name" value="F-box-like_dom_sf"/>
</dbReference>
<dbReference type="PROSITE" id="PS50181">
    <property type="entry name" value="FBOX"/>
    <property type="match status" value="1"/>
</dbReference>
<feature type="compositionally biased region" description="Polar residues" evidence="1">
    <location>
        <begin position="351"/>
        <end position="372"/>
    </location>
</feature>
<feature type="domain" description="F-box" evidence="2">
    <location>
        <begin position="28"/>
        <end position="73"/>
    </location>
</feature>
<protein>
    <recommendedName>
        <fullName evidence="2">F-box domain-containing protein</fullName>
    </recommendedName>
</protein>
<gene>
    <name evidence="3" type="ORF">OIDMADRAFT_141705</name>
</gene>
<proteinExistence type="predicted"/>
<dbReference type="Proteomes" id="UP000054321">
    <property type="component" value="Unassembled WGS sequence"/>
</dbReference>
<reference evidence="4" key="2">
    <citation type="submission" date="2015-01" db="EMBL/GenBank/DDBJ databases">
        <title>Evolutionary Origins and Diversification of the Mycorrhizal Mutualists.</title>
        <authorList>
            <consortium name="DOE Joint Genome Institute"/>
            <consortium name="Mycorrhizal Genomics Consortium"/>
            <person name="Kohler A."/>
            <person name="Kuo A."/>
            <person name="Nagy L.G."/>
            <person name="Floudas D."/>
            <person name="Copeland A."/>
            <person name="Barry K.W."/>
            <person name="Cichocki N."/>
            <person name="Veneault-Fourrey C."/>
            <person name="LaButti K."/>
            <person name="Lindquist E.A."/>
            <person name="Lipzen A."/>
            <person name="Lundell T."/>
            <person name="Morin E."/>
            <person name="Murat C."/>
            <person name="Riley R."/>
            <person name="Ohm R."/>
            <person name="Sun H."/>
            <person name="Tunlid A."/>
            <person name="Henrissat B."/>
            <person name="Grigoriev I.V."/>
            <person name="Hibbett D.S."/>
            <person name="Martin F."/>
        </authorList>
    </citation>
    <scope>NUCLEOTIDE SEQUENCE [LARGE SCALE GENOMIC DNA]</scope>
    <source>
        <strain evidence="4">Zn</strain>
    </source>
</reference>
<dbReference type="Pfam" id="PF00646">
    <property type="entry name" value="F-box"/>
    <property type="match status" value="1"/>
</dbReference>
<organism evidence="3 4">
    <name type="scientific">Oidiodendron maius (strain Zn)</name>
    <dbReference type="NCBI Taxonomy" id="913774"/>
    <lineage>
        <taxon>Eukaryota</taxon>
        <taxon>Fungi</taxon>
        <taxon>Dikarya</taxon>
        <taxon>Ascomycota</taxon>
        <taxon>Pezizomycotina</taxon>
        <taxon>Leotiomycetes</taxon>
        <taxon>Leotiomycetes incertae sedis</taxon>
        <taxon>Myxotrichaceae</taxon>
        <taxon>Oidiodendron</taxon>
    </lineage>
</organism>
<sequence>MSELSPSKRRKTKDSSAMTPEQAVVATPWPADALPVEIFNLILNYLPRSSIQNMRLVNKEFESKVSHYLFRVVVLPFRPEIYGISPEPDVSGSRHIPIDSVMRDSVKLQHKGMKVFQGFGRRINKFAMSFEFDEKQLAFPPLKSDQESITSFWGVYRWPFKKYNRYAQLEGLEQAADETGTMTEALRCIVNAKELGISIDGGLGWLAGPDVSPDASPSGAKPPVFGKSLFAPEPPPDPDLVVVPNFCDMGYLVETLFANSDITVPAIKAALQRAGFEGDSLDESVQTLLQMDWFTDSMVRGEGTDRLPGANWNALARAAAQQRQIASTVLTGEDADDVEVQADLSDEGNDNESPPATPATQVVTNNGDSSGSQDERYPLKPNDLTSRQREMLLEVEWAQRAFMQSYAIAIIDNKATFQNIELFTIARLPSRHLPILRRSDFWDSLPGLKSLSLAIIPDWRDVVKLPTSWVQDDKVLPSQAVSVVYKILEEQILRRENIKTLHFEWLCGGEEAQGLFARNQHILPAPIVPNAMDMAHRDLLPEVLGFHYIEHLSLKNCWITPHIMARLSTSIRGCVLESLTLNSVSLTAPLPADAHLSLIPETRNFASNAQLVVSTAAAHNHFVNIQGIGAALGPNLPNLQNLIAQAIPQPAVVLAAVAQLAWLDAPRSGSWSQFIDGLTPGNNLADMRYALGLGEEPPHRSRSSILKLKFESCGYVRLPLDFDQTVLDPPDVLTISSTVSKRLEGVDRVMMKSNDPAQAAIVNHIDEVEKKTLQEGFDLTVNWDSSRSDMTEEAMMDGISHPGRGRFSGLIDISHD</sequence>